<evidence type="ECO:0000313" key="1">
    <source>
        <dbReference type="EMBL" id="QHT26798.1"/>
    </source>
</evidence>
<protein>
    <recommendedName>
        <fullName evidence="2">Protein kinase domain-containing protein</fullName>
    </recommendedName>
</protein>
<reference evidence="1" key="1">
    <citation type="journal article" date="2020" name="Nature">
        <title>Giant virus diversity and host interactions through global metagenomics.</title>
        <authorList>
            <person name="Schulz F."/>
            <person name="Roux S."/>
            <person name="Paez-Espino D."/>
            <person name="Jungbluth S."/>
            <person name="Walsh D.A."/>
            <person name="Denef V.J."/>
            <person name="McMahon K.D."/>
            <person name="Konstantinidis K.T."/>
            <person name="Eloe-Fadrosh E.A."/>
            <person name="Kyrpides N.C."/>
            <person name="Woyke T."/>
        </authorList>
    </citation>
    <scope>NUCLEOTIDE SEQUENCE</scope>
    <source>
        <strain evidence="1">GVMAG-M-3300023179-2</strain>
    </source>
</reference>
<dbReference type="EMBL" id="MN739802">
    <property type="protein sequence ID" value="QHT26798.1"/>
    <property type="molecule type" value="Genomic_DNA"/>
</dbReference>
<accession>A0A6C0ED15</accession>
<dbReference type="AlphaFoldDB" id="A0A6C0ED15"/>
<dbReference type="Gene3D" id="1.10.510.10">
    <property type="entry name" value="Transferase(Phosphotransferase) domain 1"/>
    <property type="match status" value="1"/>
</dbReference>
<evidence type="ECO:0008006" key="2">
    <source>
        <dbReference type="Google" id="ProtNLM"/>
    </source>
</evidence>
<proteinExistence type="predicted"/>
<name>A0A6C0ED15_9ZZZZ</name>
<organism evidence="1">
    <name type="scientific">viral metagenome</name>
    <dbReference type="NCBI Taxonomy" id="1070528"/>
    <lineage>
        <taxon>unclassified sequences</taxon>
        <taxon>metagenomes</taxon>
        <taxon>organismal metagenomes</taxon>
    </lineage>
</organism>
<sequence length="147" mass="17679">MHTNGFFHRDIHGKNICYKKTSIKTINIFNMKIPTFGYLFSIIDYESVISNKFNLSEDEVKLLTYRDLAREDLIKFICEGIFHFDPILIKNVYKILNKEKVEYIYLGFEAFNFKILSYENTKYFCDHVNNPLKIIKYFYKLIKINKD</sequence>